<gene>
    <name evidence="1" type="ORF">Patl1_12060</name>
</gene>
<organism evidence="1 2">
    <name type="scientific">Pistacia atlantica</name>
    <dbReference type="NCBI Taxonomy" id="434234"/>
    <lineage>
        <taxon>Eukaryota</taxon>
        <taxon>Viridiplantae</taxon>
        <taxon>Streptophyta</taxon>
        <taxon>Embryophyta</taxon>
        <taxon>Tracheophyta</taxon>
        <taxon>Spermatophyta</taxon>
        <taxon>Magnoliopsida</taxon>
        <taxon>eudicotyledons</taxon>
        <taxon>Gunneridae</taxon>
        <taxon>Pentapetalae</taxon>
        <taxon>rosids</taxon>
        <taxon>malvids</taxon>
        <taxon>Sapindales</taxon>
        <taxon>Anacardiaceae</taxon>
        <taxon>Pistacia</taxon>
    </lineage>
</organism>
<keyword evidence="2" id="KW-1185">Reference proteome</keyword>
<proteinExistence type="predicted"/>
<protein>
    <submittedName>
        <fullName evidence="1">Uncharacterized protein</fullName>
    </submittedName>
</protein>
<name>A0ACC1A5J2_9ROSI</name>
<dbReference type="EMBL" id="CM047908">
    <property type="protein sequence ID" value="KAJ0081494.1"/>
    <property type="molecule type" value="Genomic_DNA"/>
</dbReference>
<accession>A0ACC1A5J2</accession>
<dbReference type="Proteomes" id="UP001164250">
    <property type="component" value="Chromosome 12"/>
</dbReference>
<reference evidence="2" key="1">
    <citation type="journal article" date="2023" name="G3 (Bethesda)">
        <title>Genome assembly and association tests identify interacting loci associated with vigor, precocity, and sex in interspecific pistachio rootstocks.</title>
        <authorList>
            <person name="Palmer W."/>
            <person name="Jacygrad E."/>
            <person name="Sagayaradj S."/>
            <person name="Cavanaugh K."/>
            <person name="Han R."/>
            <person name="Bertier L."/>
            <person name="Beede B."/>
            <person name="Kafkas S."/>
            <person name="Golino D."/>
            <person name="Preece J."/>
            <person name="Michelmore R."/>
        </authorList>
    </citation>
    <scope>NUCLEOTIDE SEQUENCE [LARGE SCALE GENOMIC DNA]</scope>
</reference>
<sequence>MTDKYIHTMILVVVLYLSSFLLITFTNAFITPTFLAYSCPPTKNFTINSTYHSNLNILLSSLPSYNNLVSHATTTGQVPNKVYGLFLCRGDLNSTACQDCVVSATRDVTRYCPIKKEAVIWYDECHLRYSNIEPFFSSWNRGPSIWKPDAGNVTEPGNFDDLVSSLISEAANKAAYSPNKFAAVKKKSSSVNQTLYGLVQCTQDLSISDCFICLQEANSQLPSCCGGKKGGRVLTSSCNVRFELYPFVNETFISTLAPLPASKPPHLPLVPPAPGSVTTSHAPLSASKPPHLPLVPPAPGSVTTSNAPLPASKPPYLPLVPPAPGSVTTSHDGELLKDELDDEGFATKALQHLLLYLSLLPIQWFGLV</sequence>
<comment type="caution">
    <text evidence="1">The sequence shown here is derived from an EMBL/GenBank/DDBJ whole genome shotgun (WGS) entry which is preliminary data.</text>
</comment>
<evidence type="ECO:0000313" key="1">
    <source>
        <dbReference type="EMBL" id="KAJ0081494.1"/>
    </source>
</evidence>
<evidence type="ECO:0000313" key="2">
    <source>
        <dbReference type="Proteomes" id="UP001164250"/>
    </source>
</evidence>